<keyword evidence="4" id="KW-0347">Helicase</keyword>
<evidence type="ECO:0000259" key="8">
    <source>
        <dbReference type="PROSITE" id="PS51192"/>
    </source>
</evidence>
<evidence type="ECO:0000256" key="5">
    <source>
        <dbReference type="ARBA" id="ARBA00022840"/>
    </source>
</evidence>
<evidence type="ECO:0000256" key="3">
    <source>
        <dbReference type="ARBA" id="ARBA00022801"/>
    </source>
</evidence>
<evidence type="ECO:0000256" key="2">
    <source>
        <dbReference type="ARBA" id="ARBA00022741"/>
    </source>
</evidence>
<protein>
    <submittedName>
        <fullName evidence="10">Uncharacterized protein</fullName>
    </submittedName>
</protein>
<keyword evidence="2" id="KW-0547">Nucleotide-binding</keyword>
<dbReference type="CDD" id="cd18793">
    <property type="entry name" value="SF2_C_SNF"/>
    <property type="match status" value="1"/>
</dbReference>
<keyword evidence="3" id="KW-0378">Hydrolase</keyword>
<feature type="domain" description="Helicase ATP-binding" evidence="8">
    <location>
        <begin position="550"/>
        <end position="746"/>
    </location>
</feature>
<reference evidence="10 11" key="1">
    <citation type="journal article" date="2020" name="bioRxiv">
        <title>Sequence and annotation of 42 cannabis genomes reveals extensive copy number variation in cannabinoid synthesis and pathogen resistance genes.</title>
        <authorList>
            <person name="Mckernan K.J."/>
            <person name="Helbert Y."/>
            <person name="Kane L.T."/>
            <person name="Ebling H."/>
            <person name="Zhang L."/>
            <person name="Liu B."/>
            <person name="Eaton Z."/>
            <person name="Mclaughlin S."/>
            <person name="Kingan S."/>
            <person name="Baybayan P."/>
            <person name="Concepcion G."/>
            <person name="Jordan M."/>
            <person name="Riva A."/>
            <person name="Barbazuk W."/>
            <person name="Harkins T."/>
        </authorList>
    </citation>
    <scope>NUCLEOTIDE SEQUENCE [LARGE SCALE GENOMIC DNA]</scope>
    <source>
        <strain evidence="11">cv. Jamaican Lion 4</strain>
        <tissue evidence="10">Leaf</tissue>
    </source>
</reference>
<organism evidence="10 11">
    <name type="scientific">Cannabis sativa</name>
    <name type="common">Hemp</name>
    <name type="synonym">Marijuana</name>
    <dbReference type="NCBI Taxonomy" id="3483"/>
    <lineage>
        <taxon>Eukaryota</taxon>
        <taxon>Viridiplantae</taxon>
        <taxon>Streptophyta</taxon>
        <taxon>Embryophyta</taxon>
        <taxon>Tracheophyta</taxon>
        <taxon>Spermatophyta</taxon>
        <taxon>Magnoliopsida</taxon>
        <taxon>eudicotyledons</taxon>
        <taxon>Gunneridae</taxon>
        <taxon>Pentapetalae</taxon>
        <taxon>rosids</taxon>
        <taxon>fabids</taxon>
        <taxon>Rosales</taxon>
        <taxon>Cannabaceae</taxon>
        <taxon>Cannabis</taxon>
    </lineage>
</organism>
<keyword evidence="6" id="KW-0539">Nucleus</keyword>
<dbReference type="GO" id="GO:0005524">
    <property type="term" value="F:ATP binding"/>
    <property type="evidence" value="ECO:0007669"/>
    <property type="project" value="UniProtKB-KW"/>
</dbReference>
<evidence type="ECO:0000259" key="9">
    <source>
        <dbReference type="PROSITE" id="PS51194"/>
    </source>
</evidence>
<accession>A0A7J6EVU0</accession>
<dbReference type="InterPro" id="IPR049730">
    <property type="entry name" value="SNF2/RAD54-like_C"/>
</dbReference>
<dbReference type="InterPro" id="IPR000330">
    <property type="entry name" value="SNF2_N"/>
</dbReference>
<dbReference type="InterPro" id="IPR001650">
    <property type="entry name" value="Helicase_C-like"/>
</dbReference>
<evidence type="ECO:0000256" key="4">
    <source>
        <dbReference type="ARBA" id="ARBA00022806"/>
    </source>
</evidence>
<dbReference type="AlphaFoldDB" id="A0A7J6EVU0"/>
<dbReference type="InterPro" id="IPR038718">
    <property type="entry name" value="SNF2-like_sf"/>
</dbReference>
<feature type="compositionally biased region" description="Acidic residues" evidence="7">
    <location>
        <begin position="94"/>
        <end position="103"/>
    </location>
</feature>
<dbReference type="SMART" id="SM00490">
    <property type="entry name" value="HELICc"/>
    <property type="match status" value="1"/>
</dbReference>
<comment type="subcellular location">
    <subcellularLocation>
        <location evidence="1">Nucleus</location>
    </subcellularLocation>
</comment>
<dbReference type="Gene3D" id="3.40.50.300">
    <property type="entry name" value="P-loop containing nucleotide triphosphate hydrolases"/>
    <property type="match status" value="1"/>
</dbReference>
<keyword evidence="5" id="KW-0067">ATP-binding</keyword>
<dbReference type="SMART" id="SM00487">
    <property type="entry name" value="DEXDc"/>
    <property type="match status" value="1"/>
</dbReference>
<dbReference type="PANTHER" id="PTHR45821">
    <property type="entry name" value="SNF2 DOMAIN-CONTAINING PROTEIN CLASSY 2-RELATED"/>
    <property type="match status" value="1"/>
</dbReference>
<evidence type="ECO:0000313" key="11">
    <source>
        <dbReference type="Proteomes" id="UP000525078"/>
    </source>
</evidence>
<feature type="domain" description="Helicase C-terminal" evidence="9">
    <location>
        <begin position="885"/>
        <end position="1048"/>
    </location>
</feature>
<dbReference type="PROSITE" id="PS51192">
    <property type="entry name" value="HELICASE_ATP_BIND_1"/>
    <property type="match status" value="1"/>
</dbReference>
<comment type="caution">
    <text evidence="10">The sequence shown here is derived from an EMBL/GenBank/DDBJ whole genome shotgun (WGS) entry which is preliminary data.</text>
</comment>
<dbReference type="GO" id="GO:0005634">
    <property type="term" value="C:nucleus"/>
    <property type="evidence" value="ECO:0007669"/>
    <property type="project" value="UniProtKB-SubCell"/>
</dbReference>
<evidence type="ECO:0000256" key="7">
    <source>
        <dbReference type="SAM" id="MobiDB-lite"/>
    </source>
</evidence>
<dbReference type="GO" id="GO:0016787">
    <property type="term" value="F:hydrolase activity"/>
    <property type="evidence" value="ECO:0007669"/>
    <property type="project" value="UniProtKB-KW"/>
</dbReference>
<dbReference type="GO" id="GO:0080188">
    <property type="term" value="P:gene silencing by siRNA-directed DNA methylation"/>
    <property type="evidence" value="ECO:0007669"/>
    <property type="project" value="InterPro"/>
</dbReference>
<proteinExistence type="predicted"/>
<sequence>MDYSNPVCRRTRSKTEEFFRSLSKPRRRETTPTEVQIKVENEDFGNDSVAVFVDEENNLGFGFESRKVGSQSQSQSQANNSMGVNGTRDNPLCIDEDDEDEDLMNNIDEDKCSSDSEFLLSSGDFDHDDDDSEDSSDCSYDIYEDREERHCRKRRDFEMNGVGGESCSGVWRKSGSGKTNGGFFRKRYGEFTGVRESSDRFGGGEFSGRKEKGPSPEIWVNGGVDDEGNVGEPAHKRFSQAKRARLVSHSKSNRVIVKDGDGTASQPFCIDQDNDDGGVGAGELEFELEEGNQEPELFTDELFTDQIEKVVRKRLKSDKTREKKLDVKLDVARILLDSITEGTALQDPNEIETQDDDNLRPNEERICRKFFFGEETKQVEKSAEELELDKLWDEMNLAVAAGEIGSLPVDDMVEDEDEDVLSSERDVESLCNHGRHQLIYDEQIGYVCSRCLHVQVEIQHIMPPFERNPWGQSEFRDLGFKNSSVFDKLGEQDYNCGSLSGNGFPEHADTVWDFIPGIKDTMYPHQQEGFEFIWTKIAGGIRADDLKGRNMESSSEEGCIISHAPGTGKTRLTIVFLQSYLKLYPMCFPVIIAPCSMLLTWEEEFRKWKVDIPFHNYNSTDLSGKEDEVAARLLLRGGVRHDPEAVRAVKLRSWAKGGAILGITYSLFAQRVRRANDDKAKQSAKILVDRPNLVVLDEGHTPRNDQTRMWKALSRLKTRKRIVLSGTVFQNNLSELYNTFCLVMPRFEEGEPSTMDNRDKEAKKAWNALTKSVERMEYVSPELRALVQSYAHVHEGNVLDSLPGFKVSMVILEPSTLQKNLLKVIHERRKNQFEFEFGVSMVSVHPSLFLKIKFEALTAPTTDKDELKRLRLNYHAGVKTKFLVELIRLCESINEKVLVFSQYISPLRLVKKQLESHFSWSEKAEISYIDGKMDFKLRQSIINVFNNPSSNVRVLLASLRTCSEGINLVGASRVVLLDIHWNPSVEWQAISRAYRIGQKRIVYIYRLFTHGTMEREKYSRQDEKHKMSKLVFSKSSCHSNPPKTKRSSEFRDVFDLENAAIGIPRYLIRKLLKKQLFFLENSFILKESNEKLLTIASTLHFAFCICTANTGGNQYTGYTLVRQTHIIATIGEEIESITACSPSGYYCSGKGSLLGAIAIICGTIV</sequence>
<feature type="compositionally biased region" description="Acidic residues" evidence="7">
    <location>
        <begin position="126"/>
        <end position="136"/>
    </location>
</feature>
<dbReference type="Gene3D" id="3.40.50.10810">
    <property type="entry name" value="Tandem AAA-ATPase domain"/>
    <property type="match status" value="1"/>
</dbReference>
<feature type="region of interest" description="Disordered" evidence="7">
    <location>
        <begin position="1"/>
        <end position="35"/>
    </location>
</feature>
<dbReference type="SUPFAM" id="SSF52540">
    <property type="entry name" value="P-loop containing nucleoside triphosphate hydrolases"/>
    <property type="match status" value="2"/>
</dbReference>
<dbReference type="Pfam" id="PF00271">
    <property type="entry name" value="Helicase_C"/>
    <property type="match status" value="1"/>
</dbReference>
<dbReference type="EMBL" id="JAATIP010000182">
    <property type="protein sequence ID" value="KAF4362553.1"/>
    <property type="molecule type" value="Genomic_DNA"/>
</dbReference>
<feature type="region of interest" description="Disordered" evidence="7">
    <location>
        <begin position="199"/>
        <end position="233"/>
    </location>
</feature>
<evidence type="ECO:0000313" key="10">
    <source>
        <dbReference type="EMBL" id="KAF4362553.1"/>
    </source>
</evidence>
<feature type="compositionally biased region" description="Polar residues" evidence="7">
    <location>
        <begin position="78"/>
        <end position="88"/>
    </location>
</feature>
<dbReference type="InterPro" id="IPR044567">
    <property type="entry name" value="CLSY/DRD1"/>
</dbReference>
<dbReference type="PANTHER" id="PTHR45821:SF5">
    <property type="entry name" value="SNF2 DOMAIN-CONTAINING PROTEIN CLASSY 4"/>
    <property type="match status" value="1"/>
</dbReference>
<dbReference type="Pfam" id="PF00176">
    <property type="entry name" value="SNF2-rel_dom"/>
    <property type="match status" value="1"/>
</dbReference>
<gene>
    <name evidence="10" type="ORF">F8388_011380</name>
</gene>
<dbReference type="Proteomes" id="UP000525078">
    <property type="component" value="Unassembled WGS sequence"/>
</dbReference>
<evidence type="ECO:0000256" key="6">
    <source>
        <dbReference type="ARBA" id="ARBA00023242"/>
    </source>
</evidence>
<dbReference type="InterPro" id="IPR014001">
    <property type="entry name" value="Helicase_ATP-bd"/>
</dbReference>
<dbReference type="GO" id="GO:0004386">
    <property type="term" value="F:helicase activity"/>
    <property type="evidence" value="ECO:0007669"/>
    <property type="project" value="UniProtKB-KW"/>
</dbReference>
<name>A0A7J6EVU0_CANSA</name>
<dbReference type="InterPro" id="IPR027417">
    <property type="entry name" value="P-loop_NTPase"/>
</dbReference>
<dbReference type="PROSITE" id="PS51194">
    <property type="entry name" value="HELICASE_CTER"/>
    <property type="match status" value="1"/>
</dbReference>
<feature type="region of interest" description="Disordered" evidence="7">
    <location>
        <begin position="65"/>
        <end position="141"/>
    </location>
</feature>
<evidence type="ECO:0000256" key="1">
    <source>
        <dbReference type="ARBA" id="ARBA00004123"/>
    </source>
</evidence>